<dbReference type="InterPro" id="IPR004895">
    <property type="entry name" value="Prenylated_rab_accept_PRA1"/>
</dbReference>
<accession>A0A9P8WEY4</accession>
<dbReference type="AlphaFoldDB" id="A0A9P8WEY4"/>
<sequence length="558" mass="61505">MARIQIPLDVITSRLNLGDRFQGLRSGPLSGRFSNLRPLSEFFDFKRVSKPENFAEVQSRVNYNLAHFSSNYAAVFVMLSLYALLTNMVLLFDIIFVFSSLFIIGRLNGEDLVIGTFRATTSQLYTGLVVIAVPLGLRRRTEDAAQFGYGEGARVEEVGTDENDTDYQGVGASTGTLTRFNSDALEFTGVDLGNRRSYHAGSDEEDEESDEDDSSSGDDEYEEQLARMSPKDREGFLVQSALDRIEKARAQGRADVRLNKHELAALDRHRKREEKEKKKRAAERKKRKDQRVAVPLTQLEPASRKKSRPPTARQPRQDTLPRYPSSGSNLGEDQDQRHGYPPIGYFPPSTTPRSRARSGTTSKRTPSRPPSRAPSRAPEERGGTSYDYGASSRHVSDSMAGAMPPDEPWAHDGSSSGSRTAPDPFRFQTSGPRSSVGSPASASSRRHTMAPSEAAYMGRRRAAGPVTRSRASNMDPESTSEEEDDSEDESDGSSEERQSSSDNTGNGVRTRAASRGRTPASVVEASQEPEAQPQTSKKSSKNPSPSKRKPARGGRRRK</sequence>
<feature type="compositionally biased region" description="Low complexity" evidence="5">
    <location>
        <begin position="430"/>
        <end position="443"/>
    </location>
</feature>
<dbReference type="Pfam" id="PF03208">
    <property type="entry name" value="PRA1"/>
    <property type="match status" value="1"/>
</dbReference>
<keyword evidence="3 6" id="KW-1133">Transmembrane helix</keyword>
<evidence type="ECO:0000313" key="7">
    <source>
        <dbReference type="EMBL" id="KAH6897107.1"/>
    </source>
</evidence>
<dbReference type="OrthoDB" id="63113at2759"/>
<name>A0A9P8WEY4_9HYPO</name>
<evidence type="ECO:0000313" key="8">
    <source>
        <dbReference type="Proteomes" id="UP000777438"/>
    </source>
</evidence>
<reference evidence="7 8" key="1">
    <citation type="journal article" date="2021" name="Nat. Commun.">
        <title>Genetic determinants of endophytism in the Arabidopsis root mycobiome.</title>
        <authorList>
            <person name="Mesny F."/>
            <person name="Miyauchi S."/>
            <person name="Thiergart T."/>
            <person name="Pickel B."/>
            <person name="Atanasova L."/>
            <person name="Karlsson M."/>
            <person name="Huettel B."/>
            <person name="Barry K.W."/>
            <person name="Haridas S."/>
            <person name="Chen C."/>
            <person name="Bauer D."/>
            <person name="Andreopoulos W."/>
            <person name="Pangilinan J."/>
            <person name="LaButti K."/>
            <person name="Riley R."/>
            <person name="Lipzen A."/>
            <person name="Clum A."/>
            <person name="Drula E."/>
            <person name="Henrissat B."/>
            <person name="Kohler A."/>
            <person name="Grigoriev I.V."/>
            <person name="Martin F.M."/>
            <person name="Hacquard S."/>
        </authorList>
    </citation>
    <scope>NUCLEOTIDE SEQUENCE [LARGE SCALE GENOMIC DNA]</scope>
    <source>
        <strain evidence="7 8">MPI-CAGE-CH-0241</strain>
    </source>
</reference>
<feature type="compositionally biased region" description="Basic and acidic residues" evidence="5">
    <location>
        <begin position="249"/>
        <end position="267"/>
    </location>
</feature>
<dbReference type="PANTHER" id="PTHR19317:SF0">
    <property type="entry name" value="PRENYLATED RAB ACCEPTOR PROTEIN 1"/>
    <property type="match status" value="1"/>
</dbReference>
<feature type="region of interest" description="Disordered" evidence="5">
    <location>
        <begin position="195"/>
        <end position="234"/>
    </location>
</feature>
<keyword evidence="2 6" id="KW-0812">Transmembrane</keyword>
<feature type="compositionally biased region" description="Acidic residues" evidence="5">
    <location>
        <begin position="478"/>
        <end position="493"/>
    </location>
</feature>
<dbReference type="EMBL" id="JAGPYM010000003">
    <property type="protein sequence ID" value="KAH6897107.1"/>
    <property type="molecule type" value="Genomic_DNA"/>
</dbReference>
<feature type="compositionally biased region" description="Basic residues" evidence="5">
    <location>
        <begin position="546"/>
        <end position="558"/>
    </location>
</feature>
<dbReference type="GO" id="GO:0005794">
    <property type="term" value="C:Golgi apparatus"/>
    <property type="evidence" value="ECO:0007669"/>
    <property type="project" value="TreeGrafter"/>
</dbReference>
<dbReference type="PANTHER" id="PTHR19317">
    <property type="entry name" value="PRENYLATED RAB ACCEPTOR 1-RELATED"/>
    <property type="match status" value="1"/>
</dbReference>
<gene>
    <name evidence="7" type="ORF">B0T10DRAFT_583819</name>
</gene>
<dbReference type="GO" id="GO:0016020">
    <property type="term" value="C:membrane"/>
    <property type="evidence" value="ECO:0007669"/>
    <property type="project" value="UniProtKB-SubCell"/>
</dbReference>
<feature type="transmembrane region" description="Helical" evidence="6">
    <location>
        <begin position="72"/>
        <end position="104"/>
    </location>
</feature>
<evidence type="ECO:0000256" key="3">
    <source>
        <dbReference type="ARBA" id="ARBA00022989"/>
    </source>
</evidence>
<evidence type="ECO:0000256" key="6">
    <source>
        <dbReference type="SAM" id="Phobius"/>
    </source>
</evidence>
<evidence type="ECO:0000256" key="5">
    <source>
        <dbReference type="SAM" id="MobiDB-lite"/>
    </source>
</evidence>
<keyword evidence="4 6" id="KW-0472">Membrane</keyword>
<feature type="compositionally biased region" description="Acidic residues" evidence="5">
    <location>
        <begin position="203"/>
        <end position="223"/>
    </location>
</feature>
<dbReference type="Proteomes" id="UP000777438">
    <property type="component" value="Unassembled WGS sequence"/>
</dbReference>
<feature type="compositionally biased region" description="Basic residues" evidence="5">
    <location>
        <begin position="268"/>
        <end position="289"/>
    </location>
</feature>
<evidence type="ECO:0000256" key="4">
    <source>
        <dbReference type="ARBA" id="ARBA00023136"/>
    </source>
</evidence>
<proteinExistence type="predicted"/>
<evidence type="ECO:0000256" key="2">
    <source>
        <dbReference type="ARBA" id="ARBA00022692"/>
    </source>
</evidence>
<feature type="region of interest" description="Disordered" evidence="5">
    <location>
        <begin position="249"/>
        <end position="558"/>
    </location>
</feature>
<comment type="subcellular location">
    <subcellularLocation>
        <location evidence="1">Membrane</location>
        <topology evidence="1">Multi-pass membrane protein</topology>
    </subcellularLocation>
</comment>
<protein>
    <submittedName>
        <fullName evidence="7">PRA1 family protein-domain-containing protein</fullName>
    </submittedName>
</protein>
<keyword evidence="8" id="KW-1185">Reference proteome</keyword>
<evidence type="ECO:0000256" key="1">
    <source>
        <dbReference type="ARBA" id="ARBA00004141"/>
    </source>
</evidence>
<organism evidence="7 8">
    <name type="scientific">Thelonectria olida</name>
    <dbReference type="NCBI Taxonomy" id="1576542"/>
    <lineage>
        <taxon>Eukaryota</taxon>
        <taxon>Fungi</taxon>
        <taxon>Dikarya</taxon>
        <taxon>Ascomycota</taxon>
        <taxon>Pezizomycotina</taxon>
        <taxon>Sordariomycetes</taxon>
        <taxon>Hypocreomycetidae</taxon>
        <taxon>Hypocreales</taxon>
        <taxon>Nectriaceae</taxon>
        <taxon>Thelonectria</taxon>
    </lineage>
</organism>
<comment type="caution">
    <text evidence="7">The sequence shown here is derived from an EMBL/GenBank/DDBJ whole genome shotgun (WGS) entry which is preliminary data.</text>
</comment>